<dbReference type="OrthoDB" id="6514959at2759"/>
<dbReference type="Proteomes" id="UP000790347">
    <property type="component" value="Unassembled WGS sequence"/>
</dbReference>
<accession>A0A922L757</accession>
<feature type="compositionally biased region" description="Low complexity" evidence="1">
    <location>
        <begin position="300"/>
        <end position="311"/>
    </location>
</feature>
<proteinExistence type="predicted"/>
<feature type="compositionally biased region" description="Basic residues" evidence="1">
    <location>
        <begin position="254"/>
        <end position="264"/>
    </location>
</feature>
<feature type="compositionally biased region" description="Polar residues" evidence="1">
    <location>
        <begin position="268"/>
        <end position="280"/>
    </location>
</feature>
<feature type="compositionally biased region" description="Low complexity" evidence="1">
    <location>
        <begin position="231"/>
        <end position="246"/>
    </location>
</feature>
<feature type="region of interest" description="Disordered" evidence="1">
    <location>
        <begin position="207"/>
        <end position="318"/>
    </location>
</feature>
<gene>
    <name evidence="3" type="ORF">DERF_005440</name>
    <name evidence="2" type="ORF">HUG17_3558</name>
</gene>
<keyword evidence="4" id="KW-1185">Reference proteome</keyword>
<dbReference type="EMBL" id="SDOV01000007">
    <property type="protein sequence ID" value="KAH7639525.1"/>
    <property type="molecule type" value="Genomic_DNA"/>
</dbReference>
<reference evidence="3" key="1">
    <citation type="submission" date="2013-05" db="EMBL/GenBank/DDBJ databases">
        <authorList>
            <person name="Yim A.K.Y."/>
            <person name="Chan T.F."/>
            <person name="Ji K.M."/>
            <person name="Liu X.Y."/>
            <person name="Zhou J.W."/>
            <person name="Li R.Q."/>
            <person name="Yang K.Y."/>
            <person name="Li J."/>
            <person name="Li M."/>
            <person name="Law P.T.W."/>
            <person name="Wu Y.L."/>
            <person name="Cai Z.L."/>
            <person name="Qin H."/>
            <person name="Bao Y."/>
            <person name="Leung R.K.K."/>
            <person name="Ng P.K.S."/>
            <person name="Zou J."/>
            <person name="Zhong X.J."/>
            <person name="Ran P.X."/>
            <person name="Zhong N.S."/>
            <person name="Liu Z.G."/>
            <person name="Tsui S.K.W."/>
        </authorList>
    </citation>
    <scope>NUCLEOTIDE SEQUENCE</scope>
    <source>
        <strain evidence="3">Derf</strain>
        <tissue evidence="3">Whole organism</tissue>
    </source>
</reference>
<reference evidence="3" key="4">
    <citation type="journal article" date="2022" name="Res Sq">
        <title>Comparative Genomics Reveals Insights into the Divergent Evolution of Astigmatic Mites and Household Pest Adaptations.</title>
        <authorList>
            <person name="Xiong Q."/>
            <person name="Wan A.T.-Y."/>
            <person name="Liu X.-Y."/>
            <person name="Fung C.S.-H."/>
            <person name="Xiao X."/>
            <person name="Malainual N."/>
            <person name="Hou J."/>
            <person name="Wang L."/>
            <person name="Wang M."/>
            <person name="Yang K."/>
            <person name="Cui Y."/>
            <person name="Leung E."/>
            <person name="Nong W."/>
            <person name="Shin S.-K."/>
            <person name="Au S."/>
            <person name="Jeong K.Y."/>
            <person name="Chew F.T."/>
            <person name="Hui J."/>
            <person name="Leung T.F."/>
            <person name="Tungtrongchitr A."/>
            <person name="Zhong N."/>
            <person name="Liu Z."/>
            <person name="Tsui S."/>
        </authorList>
    </citation>
    <scope>NUCLEOTIDE SEQUENCE</scope>
    <source>
        <strain evidence="3">Derf</strain>
        <tissue evidence="3">Whole organism</tissue>
    </source>
</reference>
<feature type="compositionally biased region" description="Polar residues" evidence="1">
    <location>
        <begin position="88"/>
        <end position="103"/>
    </location>
</feature>
<name>A0A922L757_DERFA</name>
<feature type="region of interest" description="Disordered" evidence="1">
    <location>
        <begin position="53"/>
        <end position="103"/>
    </location>
</feature>
<organism evidence="3 4">
    <name type="scientific">Dermatophagoides farinae</name>
    <name type="common">American house dust mite</name>
    <dbReference type="NCBI Taxonomy" id="6954"/>
    <lineage>
        <taxon>Eukaryota</taxon>
        <taxon>Metazoa</taxon>
        <taxon>Ecdysozoa</taxon>
        <taxon>Arthropoda</taxon>
        <taxon>Chelicerata</taxon>
        <taxon>Arachnida</taxon>
        <taxon>Acari</taxon>
        <taxon>Acariformes</taxon>
        <taxon>Sarcoptiformes</taxon>
        <taxon>Astigmata</taxon>
        <taxon>Psoroptidia</taxon>
        <taxon>Analgoidea</taxon>
        <taxon>Pyroglyphidae</taxon>
        <taxon>Dermatophagoidinae</taxon>
        <taxon>Dermatophagoides</taxon>
    </lineage>
</organism>
<evidence type="ECO:0000313" key="2">
    <source>
        <dbReference type="EMBL" id="KAH7639525.1"/>
    </source>
</evidence>
<dbReference type="EMBL" id="ASGP02000002">
    <property type="protein sequence ID" value="KAH9521813.1"/>
    <property type="molecule type" value="Genomic_DNA"/>
</dbReference>
<evidence type="ECO:0000313" key="4">
    <source>
        <dbReference type="Proteomes" id="UP000790347"/>
    </source>
</evidence>
<reference evidence="2" key="3">
    <citation type="journal article" date="2021" name="World Allergy Organ. J.">
        <title>Chromosome-level assembly of Dermatophagoides farinae genome and transcriptome reveals two novel allergens Der f 37 and Der f 39.</title>
        <authorList>
            <person name="Chen J."/>
            <person name="Cai Z."/>
            <person name="Fan D."/>
            <person name="Hu J."/>
            <person name="Hou Y."/>
            <person name="He Y."/>
            <person name="Zhang Z."/>
            <person name="Zhao Z."/>
            <person name="Gao P."/>
            <person name="Hu W."/>
            <person name="Sun J."/>
            <person name="Li J."/>
            <person name="Ji K."/>
        </authorList>
    </citation>
    <scope>NUCLEOTIDE SEQUENCE</scope>
    <source>
        <strain evidence="2">JKM2019</strain>
    </source>
</reference>
<reference evidence="2" key="2">
    <citation type="submission" date="2020-06" db="EMBL/GenBank/DDBJ databases">
        <authorList>
            <person name="Ji K."/>
            <person name="Li J."/>
        </authorList>
    </citation>
    <scope>NUCLEOTIDE SEQUENCE</scope>
    <source>
        <strain evidence="2">JKM2019</strain>
        <tissue evidence="2">Whole body</tissue>
    </source>
</reference>
<evidence type="ECO:0000313" key="3">
    <source>
        <dbReference type="EMBL" id="KAH9521813.1"/>
    </source>
</evidence>
<comment type="caution">
    <text evidence="3">The sequence shown here is derived from an EMBL/GenBank/DDBJ whole genome shotgun (WGS) entry which is preliminary data.</text>
</comment>
<dbReference type="AlphaFoldDB" id="A0A922L757"/>
<protein>
    <submittedName>
        <fullName evidence="3">Uncharacterized protein</fullName>
    </submittedName>
</protein>
<dbReference type="Proteomes" id="UP000828236">
    <property type="component" value="Unassembled WGS sequence"/>
</dbReference>
<evidence type="ECO:0000256" key="1">
    <source>
        <dbReference type="SAM" id="MobiDB-lite"/>
    </source>
</evidence>
<sequence>MIRQYRAFEDLEEPCFLVPEPEWITVTYQMKSIICQWRWDEIRELVPKKLSRPIKKKKNVDSTGGGGDSESLKDLHHSQIQIRPPPTTNVSNSAPASPNLRLNNTKHLHVPSTQHHHSHVKDPEKILKKNLLKIEFLKKPLDSQPMQQYQQTQPLKPKWYRFDSREILDEFLSDANRHGYIERLVRTRWFMTKVKYIPMCHRQIKYNNDDDNKQNSSNDHQNGKTKNRTNSSGSRESSSSSSSSDDNYNDKQKNVKKKINKTQRQKQEASSNNTPPNNNGHMFDYNGDNNIMKAKDFLQKNKQQQQQQQKSKNGHKNH</sequence>